<feature type="transmembrane region" description="Helical" evidence="9">
    <location>
        <begin position="182"/>
        <end position="199"/>
    </location>
</feature>
<dbReference type="GO" id="GO:0016020">
    <property type="term" value="C:membrane"/>
    <property type="evidence" value="ECO:0007669"/>
    <property type="project" value="UniProtKB-SubCell"/>
</dbReference>
<dbReference type="SUPFAM" id="SSF103473">
    <property type="entry name" value="MFS general substrate transporter"/>
    <property type="match status" value="1"/>
</dbReference>
<sequence>MWKDDKAPIHFPKLHNVYFLACIATLGGALFGFDISSMSAIIGTNQYVAYFNNPHGITQGGIGAALAGGSVIGAIMAGPVSDKIGRRDAIFFACLWWLLGTALQVACNCIGMLVAGRFINGICVGITSSQVPVYLVEITKKERRGSIVVIQQWAIEWGIFIMYFVGYGCSFISGPASFRTAWGIQFVPAFFLMCGIPFLPRSPRWLAKVGRTEEAVHVLADIQAHGNIDDPLVVAEWEEIMTVLTAERGAQGGWRRFFKNGMWRRTFAGTSVQAWQQLSGANVMTYYVVYIFDMAGLTGNTGLISSGIQYAIFIVGTAATFFFIDKTGRRPLLIYGALAMGICMFVVGGVLGNYGTYLPNGLNNNLSVRVEVSGSPAYTVIAFSYLLVLAYSLTLAPIAWVYAAEVWSLETRATGMALASIANWLFNFAIGLFIPPAFQNISWKLFIIFGVLCFAASAQAYVSYPETAGKTIEEIELLFNDNAVRPWKTKPGNSLLDAKIVEAREGHRQNSIRTSAMTDAEKGVLEAMHHEREVHPQDKEDHEVHSQDDNKE</sequence>
<feature type="transmembrane region" description="Helical" evidence="9">
    <location>
        <begin position="304"/>
        <end position="325"/>
    </location>
</feature>
<keyword evidence="4 9" id="KW-0812">Transmembrane</keyword>
<dbReference type="PRINTS" id="PR00171">
    <property type="entry name" value="SUGRTRNSPORT"/>
</dbReference>
<dbReference type="InterPro" id="IPR050360">
    <property type="entry name" value="MFS_Sugar_Transporters"/>
</dbReference>
<dbReference type="Gene3D" id="1.20.1250.20">
    <property type="entry name" value="MFS general substrate transporter like domains"/>
    <property type="match status" value="1"/>
</dbReference>
<keyword evidence="3 7" id="KW-0813">Transport</keyword>
<feature type="domain" description="Major facilitator superfamily (MFS) profile" evidence="10">
    <location>
        <begin position="20"/>
        <end position="468"/>
    </location>
</feature>
<feature type="region of interest" description="Disordered" evidence="8">
    <location>
        <begin position="527"/>
        <end position="552"/>
    </location>
</feature>
<dbReference type="EMBL" id="ML978123">
    <property type="protein sequence ID" value="KAF2102129.1"/>
    <property type="molecule type" value="Genomic_DNA"/>
</dbReference>
<dbReference type="Proteomes" id="UP000799772">
    <property type="component" value="Unassembled WGS sequence"/>
</dbReference>
<feature type="transmembrane region" description="Helical" evidence="9">
    <location>
        <begin position="89"/>
        <end position="113"/>
    </location>
</feature>
<dbReference type="PANTHER" id="PTHR48022">
    <property type="entry name" value="PLASTIDIC GLUCOSE TRANSPORTER 4"/>
    <property type="match status" value="1"/>
</dbReference>
<dbReference type="InterPro" id="IPR005828">
    <property type="entry name" value="MFS_sugar_transport-like"/>
</dbReference>
<feature type="transmembrane region" description="Helical" evidence="9">
    <location>
        <begin position="441"/>
        <end position="462"/>
    </location>
</feature>
<reference evidence="11" key="1">
    <citation type="journal article" date="2020" name="Stud. Mycol.">
        <title>101 Dothideomycetes genomes: a test case for predicting lifestyles and emergence of pathogens.</title>
        <authorList>
            <person name="Haridas S."/>
            <person name="Albert R."/>
            <person name="Binder M."/>
            <person name="Bloem J."/>
            <person name="Labutti K."/>
            <person name="Salamov A."/>
            <person name="Andreopoulos B."/>
            <person name="Baker S."/>
            <person name="Barry K."/>
            <person name="Bills G."/>
            <person name="Bluhm B."/>
            <person name="Cannon C."/>
            <person name="Castanera R."/>
            <person name="Culley D."/>
            <person name="Daum C."/>
            <person name="Ezra D."/>
            <person name="Gonzalez J."/>
            <person name="Henrissat B."/>
            <person name="Kuo A."/>
            <person name="Liang C."/>
            <person name="Lipzen A."/>
            <person name="Lutzoni F."/>
            <person name="Magnuson J."/>
            <person name="Mondo S."/>
            <person name="Nolan M."/>
            <person name="Ohm R."/>
            <person name="Pangilinan J."/>
            <person name="Park H.-J."/>
            <person name="Ramirez L."/>
            <person name="Alfaro M."/>
            <person name="Sun H."/>
            <person name="Tritt A."/>
            <person name="Yoshinaga Y."/>
            <person name="Zwiers L.-H."/>
            <person name="Turgeon B."/>
            <person name="Goodwin S."/>
            <person name="Spatafora J."/>
            <person name="Crous P."/>
            <person name="Grigoriev I."/>
        </authorList>
    </citation>
    <scope>NUCLEOTIDE SEQUENCE</scope>
    <source>
        <strain evidence="11">CBS 133067</strain>
    </source>
</reference>
<feature type="transmembrane region" description="Helical" evidence="9">
    <location>
        <begin position="274"/>
        <end position="292"/>
    </location>
</feature>
<dbReference type="InterPro" id="IPR003663">
    <property type="entry name" value="Sugar/inositol_transpt"/>
</dbReference>
<evidence type="ECO:0000256" key="1">
    <source>
        <dbReference type="ARBA" id="ARBA00004141"/>
    </source>
</evidence>
<dbReference type="InterPro" id="IPR005829">
    <property type="entry name" value="Sugar_transporter_CS"/>
</dbReference>
<keyword evidence="5 9" id="KW-1133">Transmembrane helix</keyword>
<evidence type="ECO:0000256" key="2">
    <source>
        <dbReference type="ARBA" id="ARBA00010992"/>
    </source>
</evidence>
<evidence type="ECO:0000256" key="9">
    <source>
        <dbReference type="SAM" id="Phobius"/>
    </source>
</evidence>
<keyword evidence="6 9" id="KW-0472">Membrane</keyword>
<dbReference type="PROSITE" id="PS00217">
    <property type="entry name" value="SUGAR_TRANSPORT_2"/>
    <property type="match status" value="1"/>
</dbReference>
<gene>
    <name evidence="11" type="ORF">NA57DRAFT_54056</name>
</gene>
<keyword evidence="11" id="KW-0762">Sugar transport</keyword>
<evidence type="ECO:0000256" key="4">
    <source>
        <dbReference type="ARBA" id="ARBA00022692"/>
    </source>
</evidence>
<evidence type="ECO:0000313" key="11">
    <source>
        <dbReference type="EMBL" id="KAF2102129.1"/>
    </source>
</evidence>
<keyword evidence="12" id="KW-1185">Reference proteome</keyword>
<feature type="transmembrane region" description="Helical" evidence="9">
    <location>
        <begin position="119"/>
        <end position="136"/>
    </location>
</feature>
<comment type="similarity">
    <text evidence="2 7">Belongs to the major facilitator superfamily. Sugar transporter (TC 2.A.1.1) family.</text>
</comment>
<dbReference type="AlphaFoldDB" id="A0A9P4MDZ8"/>
<evidence type="ECO:0000256" key="8">
    <source>
        <dbReference type="SAM" id="MobiDB-lite"/>
    </source>
</evidence>
<organism evidence="11 12">
    <name type="scientific">Rhizodiscina lignyota</name>
    <dbReference type="NCBI Taxonomy" id="1504668"/>
    <lineage>
        <taxon>Eukaryota</taxon>
        <taxon>Fungi</taxon>
        <taxon>Dikarya</taxon>
        <taxon>Ascomycota</taxon>
        <taxon>Pezizomycotina</taxon>
        <taxon>Dothideomycetes</taxon>
        <taxon>Pleosporomycetidae</taxon>
        <taxon>Aulographales</taxon>
        <taxon>Rhizodiscinaceae</taxon>
        <taxon>Rhizodiscina</taxon>
    </lineage>
</organism>
<dbReference type="GO" id="GO:0005351">
    <property type="term" value="F:carbohydrate:proton symporter activity"/>
    <property type="evidence" value="ECO:0007669"/>
    <property type="project" value="TreeGrafter"/>
</dbReference>
<feature type="transmembrane region" description="Helical" evidence="9">
    <location>
        <begin position="332"/>
        <end position="357"/>
    </location>
</feature>
<dbReference type="OrthoDB" id="4142200at2759"/>
<evidence type="ECO:0000256" key="5">
    <source>
        <dbReference type="ARBA" id="ARBA00022989"/>
    </source>
</evidence>
<evidence type="ECO:0000259" key="10">
    <source>
        <dbReference type="PROSITE" id="PS50850"/>
    </source>
</evidence>
<dbReference type="PROSITE" id="PS00216">
    <property type="entry name" value="SUGAR_TRANSPORT_1"/>
    <property type="match status" value="1"/>
</dbReference>
<feature type="transmembrane region" description="Helical" evidence="9">
    <location>
        <begin position="56"/>
        <end position="77"/>
    </location>
</feature>
<feature type="transmembrane region" description="Helical" evidence="9">
    <location>
        <begin position="16"/>
        <end position="36"/>
    </location>
</feature>
<protein>
    <submittedName>
        <fullName evidence="11">MFS sugar transporter-like protein</fullName>
    </submittedName>
</protein>
<dbReference type="PROSITE" id="PS50850">
    <property type="entry name" value="MFS"/>
    <property type="match status" value="1"/>
</dbReference>
<feature type="transmembrane region" description="Helical" evidence="9">
    <location>
        <begin position="377"/>
        <end position="403"/>
    </location>
</feature>
<dbReference type="FunFam" id="1.20.1250.20:FF:000026">
    <property type="entry name" value="MFS quinate transporter QutD"/>
    <property type="match status" value="1"/>
</dbReference>
<evidence type="ECO:0000313" key="12">
    <source>
        <dbReference type="Proteomes" id="UP000799772"/>
    </source>
</evidence>
<dbReference type="CDD" id="cd17356">
    <property type="entry name" value="MFS_HXT"/>
    <property type="match status" value="1"/>
</dbReference>
<evidence type="ECO:0000256" key="6">
    <source>
        <dbReference type="ARBA" id="ARBA00023136"/>
    </source>
</evidence>
<dbReference type="Pfam" id="PF00083">
    <property type="entry name" value="Sugar_tr"/>
    <property type="match status" value="1"/>
</dbReference>
<feature type="transmembrane region" description="Helical" evidence="9">
    <location>
        <begin position="415"/>
        <end position="435"/>
    </location>
</feature>
<dbReference type="PANTHER" id="PTHR48022:SF47">
    <property type="entry name" value="MAJOR FACILITATOR SUPERFAMILY (MFS) PROFILE DOMAIN-CONTAINING PROTEIN"/>
    <property type="match status" value="1"/>
</dbReference>
<evidence type="ECO:0000256" key="3">
    <source>
        <dbReference type="ARBA" id="ARBA00022448"/>
    </source>
</evidence>
<comment type="subcellular location">
    <subcellularLocation>
        <location evidence="1">Membrane</location>
        <topology evidence="1">Multi-pass membrane protein</topology>
    </subcellularLocation>
</comment>
<dbReference type="InterPro" id="IPR020846">
    <property type="entry name" value="MFS_dom"/>
</dbReference>
<evidence type="ECO:0000256" key="7">
    <source>
        <dbReference type="RuleBase" id="RU003346"/>
    </source>
</evidence>
<dbReference type="InterPro" id="IPR036259">
    <property type="entry name" value="MFS_trans_sf"/>
</dbReference>
<name>A0A9P4MDZ8_9PEZI</name>
<proteinExistence type="inferred from homology"/>
<accession>A0A9P4MDZ8</accession>
<comment type="caution">
    <text evidence="11">The sequence shown here is derived from an EMBL/GenBank/DDBJ whole genome shotgun (WGS) entry which is preliminary data.</text>
</comment>
<dbReference type="NCBIfam" id="TIGR00879">
    <property type="entry name" value="SP"/>
    <property type="match status" value="1"/>
</dbReference>